<name>C0QLZ5_DESAH</name>
<gene>
    <name evidence="2" type="ordered locus">HRM2_11890</name>
</gene>
<dbReference type="PANTHER" id="PTHR33525">
    <property type="match status" value="1"/>
</dbReference>
<dbReference type="InterPro" id="IPR052340">
    <property type="entry name" value="RNase_Y/CdgJ"/>
</dbReference>
<dbReference type="EMBL" id="CP001087">
    <property type="protein sequence ID" value="ACN14301.1"/>
    <property type="molecule type" value="Genomic_DNA"/>
</dbReference>
<evidence type="ECO:0000313" key="3">
    <source>
        <dbReference type="Proteomes" id="UP000000442"/>
    </source>
</evidence>
<dbReference type="Pfam" id="PF08668">
    <property type="entry name" value="HDOD"/>
    <property type="match status" value="1"/>
</dbReference>
<dbReference type="OrthoDB" id="5501247at2"/>
<accession>C0QLZ5</accession>
<dbReference type="PROSITE" id="PS51833">
    <property type="entry name" value="HDOD"/>
    <property type="match status" value="1"/>
</dbReference>
<dbReference type="Proteomes" id="UP000000442">
    <property type="component" value="Chromosome"/>
</dbReference>
<dbReference type="SUPFAM" id="SSF109604">
    <property type="entry name" value="HD-domain/PDEase-like"/>
    <property type="match status" value="1"/>
</dbReference>
<dbReference type="RefSeq" id="WP_015903090.1">
    <property type="nucleotide sequence ID" value="NC_012108.1"/>
</dbReference>
<protein>
    <submittedName>
        <fullName evidence="2">Signal transduction protein (HD domain protein)</fullName>
    </submittedName>
</protein>
<dbReference type="AlphaFoldDB" id="C0QLZ5"/>
<dbReference type="PANTHER" id="PTHR33525:SF3">
    <property type="entry name" value="RIBONUCLEASE Y"/>
    <property type="match status" value="1"/>
</dbReference>
<dbReference type="Gene3D" id="1.10.3210.10">
    <property type="entry name" value="Hypothetical protein af1432"/>
    <property type="match status" value="1"/>
</dbReference>
<feature type="domain" description="HDOD" evidence="1">
    <location>
        <begin position="348"/>
        <end position="544"/>
    </location>
</feature>
<sequence length="621" mass="69929">MQEIKYRIIFRKLYSEDSKILGQYLIQEFKFSKEKIAHLINFAPSVLCDSPNKNRIKIVAKDLRAMGAGITIHNLVRFEKSSVFVDIQQLKMMSKVLSMSLRAGVDTALVYAEVQPSNAKDRLVSLIGRQTQIEEGFRDSDSVYVIDDNKIVFLGFSSDKSSCLKIIPKFVQLIEKTVENKAAIKTGVSIFPEDGYSFQELFHKIEKKLHPFAKDGHGALVAAKQTQAISHGAHQEFAGDYVYGTCFNNARGETFQKLLKMESDFLCYGLKQLSSSDQKKFFLRFPYNSSLSDFLSEKLEKPTENKLTYDPEYKFKAFFSEMQFEKKLLEIKKNQAMILTALNQRVTLSTIPSVALQVYRLALDPAADSDDIQKMVQLDQALTLKLLKIVNSAFYGLSQKIDSVKEAVVVLGTDEIINMALGLSLSKAFTASNLKGLIDPKQLWKHSVGTAFVGKYLCRKMEIPLGVDIFTACILHDFGKLFLIENCSDLYRKILEISKEKNLPVYDIEEEHLGFNHGRVGGIIAKKWNLPDSLVQAISFHHHPSSSEIHSRLAAITGTANALFHMAFDLDNNDNTNGLLKDHLEGLNSIPKKLDSRSIAEIVEEVRGMLCDNDSVFEIIS</sequence>
<dbReference type="HOGENOM" id="CLU_431975_0_0_7"/>
<proteinExistence type="predicted"/>
<dbReference type="STRING" id="177437.HRM2_11890"/>
<dbReference type="eggNOG" id="COG1639">
    <property type="taxonomic scope" value="Bacteria"/>
</dbReference>
<reference evidence="2 3" key="1">
    <citation type="journal article" date="2009" name="Environ. Microbiol.">
        <title>Genome sequence of Desulfobacterium autotrophicum HRM2, a marine sulfate reducer oxidizing organic carbon completely to carbon dioxide.</title>
        <authorList>
            <person name="Strittmatter A.W."/>
            <person name="Liesegang H."/>
            <person name="Rabus R."/>
            <person name="Decker I."/>
            <person name="Amann J."/>
            <person name="Andres S."/>
            <person name="Henne A."/>
            <person name="Fricke W.F."/>
            <person name="Martinez-Arias R."/>
            <person name="Bartels D."/>
            <person name="Goesmann A."/>
            <person name="Krause L."/>
            <person name="Puehler A."/>
            <person name="Klenk H.P."/>
            <person name="Richter M."/>
            <person name="Schuler M."/>
            <person name="Gloeckner F.O."/>
            <person name="Meyerdierks A."/>
            <person name="Gottschalk G."/>
            <person name="Amann R."/>
        </authorList>
    </citation>
    <scope>NUCLEOTIDE SEQUENCE [LARGE SCALE GENOMIC DNA]</scope>
    <source>
        <strain evidence="3">ATCC 43914 / DSM 3382 / HRM2</strain>
    </source>
</reference>
<dbReference type="InterPro" id="IPR013976">
    <property type="entry name" value="HDOD"/>
</dbReference>
<keyword evidence="3" id="KW-1185">Reference proteome</keyword>
<evidence type="ECO:0000313" key="2">
    <source>
        <dbReference type="EMBL" id="ACN14301.1"/>
    </source>
</evidence>
<evidence type="ECO:0000259" key="1">
    <source>
        <dbReference type="PROSITE" id="PS51833"/>
    </source>
</evidence>
<dbReference type="KEGG" id="dat:HRM2_11890"/>
<organism evidence="2 3">
    <name type="scientific">Desulforapulum autotrophicum (strain ATCC 43914 / DSM 3382 / VKM B-1955 / HRM2)</name>
    <name type="common">Desulfobacterium autotrophicum</name>
    <dbReference type="NCBI Taxonomy" id="177437"/>
    <lineage>
        <taxon>Bacteria</taxon>
        <taxon>Pseudomonadati</taxon>
        <taxon>Thermodesulfobacteriota</taxon>
        <taxon>Desulfobacteria</taxon>
        <taxon>Desulfobacterales</taxon>
        <taxon>Desulfobacteraceae</taxon>
        <taxon>Desulforapulum</taxon>
    </lineage>
</organism>